<dbReference type="UniPathway" id="UPA00038">
    <property type="reaction ID" value="UER00491"/>
</dbReference>
<sequence>MKITISGTGYVGLSNGLLIAQHHDVVALDIVPSRVELLNDQISPIVDKEIQQFLKEDNIRFRATLDKFDAYQNADYIIIATPTDYDPKTNYFNTSSVESVIQDVISINPAAVMVIKSTVPVGFTAAMRQKFATENIIFSPEFLREGKALYDNLYPSRIVIGEQSDRAREFAALLQEGAIKQEIPTLFTDSTEAEAIKLFANTYLAMRVAYFNELDSYAETLGLNTRQIIEGVCLDPRIGNHYNNPSFGYGGYCLPKDTKQLLANYQSVPNNIISAIVEANRTRKDFIADAILARKPKVVGIYRLIMKSGSDNFRASSIQGIMKRIKAKGVEVIVYEPVMEEDTFFNSRLERDLRCFKQQADVIISNRMAAELSDVAEKVYTRDLFGSD</sequence>
<dbReference type="Gene3D" id="3.40.50.720">
    <property type="entry name" value="NAD(P)-binding Rossmann-like Domain"/>
    <property type="match status" value="2"/>
</dbReference>
<dbReference type="Pfam" id="PF03721">
    <property type="entry name" value="UDPG_MGDP_dh_N"/>
    <property type="match status" value="1"/>
</dbReference>
<comment type="caution">
    <text evidence="14">The sequence shown here is derived from an EMBL/GenBank/DDBJ whole genome shotgun (WGS) entry which is preliminary data.</text>
</comment>
<dbReference type="SUPFAM" id="SSF51735">
    <property type="entry name" value="NAD(P)-binding Rossmann-fold domains"/>
    <property type="match status" value="1"/>
</dbReference>
<dbReference type="AlphaFoldDB" id="A0A2K0JJS6"/>
<dbReference type="FunFam" id="1.10.1040.10:FF:000026">
    <property type="entry name" value="UDP-glucose 6-dehydrogenase"/>
    <property type="match status" value="1"/>
</dbReference>
<dbReference type="PANTHER" id="PTHR43750:SF2">
    <property type="entry name" value="UDP-GLUCOSE 6-DEHYDROGENASE"/>
    <property type="match status" value="1"/>
</dbReference>
<evidence type="ECO:0000256" key="10">
    <source>
        <dbReference type="PIRSR" id="PIRSR500134-1"/>
    </source>
</evidence>
<evidence type="ECO:0000256" key="8">
    <source>
        <dbReference type="ARBA" id="ARBA00047473"/>
    </source>
</evidence>
<dbReference type="GO" id="GO:0000271">
    <property type="term" value="P:polysaccharide biosynthetic process"/>
    <property type="evidence" value="ECO:0007669"/>
    <property type="project" value="InterPro"/>
</dbReference>
<evidence type="ECO:0000256" key="4">
    <source>
        <dbReference type="ARBA" id="ARBA00012954"/>
    </source>
</evidence>
<evidence type="ECO:0000256" key="1">
    <source>
        <dbReference type="ARBA" id="ARBA00004701"/>
    </source>
</evidence>
<dbReference type="InterPro" id="IPR014027">
    <property type="entry name" value="UDP-Glc/GDP-Man_DH_C"/>
</dbReference>
<dbReference type="InterPro" id="IPR036291">
    <property type="entry name" value="NAD(P)-bd_dom_sf"/>
</dbReference>
<accession>A0A2K0JJS6</accession>
<feature type="binding site" evidence="12">
    <location>
        <position position="29"/>
    </location>
    <ligand>
        <name>NAD(+)</name>
        <dbReference type="ChEBI" id="CHEBI:57540"/>
    </ligand>
</feature>
<name>A0A2K0JJS6_SALHO</name>
<dbReference type="Proteomes" id="UP000236163">
    <property type="component" value="Unassembled WGS sequence"/>
</dbReference>
<dbReference type="Gene3D" id="1.10.1040.10">
    <property type="entry name" value="N-(1-d-carboxylethyl)-l-norvaline Dehydrogenase, domain 2"/>
    <property type="match status" value="1"/>
</dbReference>
<feature type="binding site" evidence="11">
    <location>
        <position position="307"/>
    </location>
    <ligand>
        <name>substrate</name>
    </ligand>
</feature>
<dbReference type="InterPro" id="IPR001732">
    <property type="entry name" value="UDP-Glc/GDP-Man_DH_N"/>
</dbReference>
<comment type="similarity">
    <text evidence="3 9">Belongs to the UDP-glucose/GDP-mannose dehydrogenase family.</text>
</comment>
<feature type="binding site" evidence="12">
    <location>
        <position position="118"/>
    </location>
    <ligand>
        <name>NAD(+)</name>
        <dbReference type="ChEBI" id="CHEBI:57540"/>
    </ligand>
</feature>
<dbReference type="NCBIfam" id="NF011631">
    <property type="entry name" value="PRK15057.1"/>
    <property type="match status" value="1"/>
</dbReference>
<dbReference type="NCBIfam" id="TIGR03026">
    <property type="entry name" value="NDP-sugDHase"/>
    <property type="match status" value="1"/>
</dbReference>
<feature type="binding site" evidence="12">
    <location>
        <position position="314"/>
    </location>
    <ligand>
        <name>NAD(+)</name>
        <dbReference type="ChEBI" id="CHEBI:57540"/>
    </ligand>
</feature>
<dbReference type="PIRSF" id="PIRSF000124">
    <property type="entry name" value="UDPglc_GDPman_dh"/>
    <property type="match status" value="1"/>
</dbReference>
<protein>
    <recommendedName>
        <fullName evidence="5 9">UDP-glucose 6-dehydrogenase</fullName>
        <ecNumber evidence="4 9">1.1.1.22</ecNumber>
    </recommendedName>
</protein>
<feature type="binding site" evidence="11">
    <location>
        <position position="388"/>
    </location>
    <ligand>
        <name>substrate</name>
    </ligand>
</feature>
<feature type="binding site" evidence="12">
    <location>
        <position position="256"/>
    </location>
    <ligand>
        <name>NAD(+)</name>
        <dbReference type="ChEBI" id="CHEBI:57540"/>
    </ligand>
</feature>
<evidence type="ECO:0000256" key="2">
    <source>
        <dbReference type="ARBA" id="ARBA00004756"/>
    </source>
</evidence>
<feature type="binding site" evidence="11">
    <location>
        <position position="250"/>
    </location>
    <ligand>
        <name>substrate</name>
    </ligand>
</feature>
<comment type="pathway">
    <text evidence="1">Nucleotide-sugar biosynthesis; UDP-alpha-D-glucuronate biosynthesis; UDP-alpha-D-glucuronate from UDP-alpha-D-glucose: step 1/1.</text>
</comment>
<dbReference type="EC" id="1.1.1.22" evidence="4 9"/>
<dbReference type="Pfam" id="PF00984">
    <property type="entry name" value="UDPG_MGDP_dh"/>
    <property type="match status" value="1"/>
</dbReference>
<dbReference type="InterPro" id="IPR014026">
    <property type="entry name" value="UDP-Glc/GDP-Man_DH_dimer"/>
</dbReference>
<evidence type="ECO:0000256" key="5">
    <source>
        <dbReference type="ARBA" id="ARBA00015132"/>
    </source>
</evidence>
<dbReference type="EMBL" id="JWSP02000004">
    <property type="protein sequence ID" value="PNO35539.1"/>
    <property type="molecule type" value="Genomic_DNA"/>
</dbReference>
<proteinExistence type="inferred from homology"/>
<dbReference type="SMART" id="SM00984">
    <property type="entry name" value="UDPG_MGDP_dh_C"/>
    <property type="match status" value="1"/>
</dbReference>
<feature type="domain" description="UDP-glucose/GDP-mannose dehydrogenase C-terminal" evidence="13">
    <location>
        <begin position="300"/>
        <end position="387"/>
    </location>
</feature>
<feature type="active site" description="Nucleophile" evidence="10">
    <location>
        <position position="253"/>
    </location>
</feature>
<reference evidence="15" key="1">
    <citation type="submission" date="2017-12" db="EMBL/GenBank/DDBJ databases">
        <title>FDA dAtabase for Regulatory Grade micrObial Sequences (FDA-ARGOS): Supporting development and validation of Infectious Disease Dx tests.</title>
        <authorList>
            <person name="Sichtig H."/>
            <person name="Tallon L."/>
            <person name="Sadzewicz L."/>
            <person name="Sengamalay N."/>
            <person name="Nagaraj S."/>
            <person name="Vavikolanu K."/>
            <person name="Aluvathingal J."/>
            <person name="Nadendla S."/>
            <person name="Pirone D.C."/>
            <person name="Hoffman M."/>
            <person name="Muruvanda T."/>
            <person name="Allard M."/>
            <person name="Evans P."/>
        </authorList>
    </citation>
    <scope>NUCLEOTIDE SEQUENCE [LARGE SCALE GENOMIC DNA]</scope>
    <source>
        <strain evidence="15">FDAARGOS_55</strain>
    </source>
</reference>
<dbReference type="InterPro" id="IPR036220">
    <property type="entry name" value="UDP-Glc/GDP-Man_DH_C_sf"/>
</dbReference>
<evidence type="ECO:0000259" key="13">
    <source>
        <dbReference type="SMART" id="SM00984"/>
    </source>
</evidence>
<dbReference type="InterPro" id="IPR013328">
    <property type="entry name" value="6PGD_dom2"/>
</dbReference>
<evidence type="ECO:0000256" key="7">
    <source>
        <dbReference type="ARBA" id="ARBA00023027"/>
    </source>
</evidence>
<keyword evidence="7 9" id="KW-0520">NAD</keyword>
<gene>
    <name evidence="14" type="ORF">RK55_021880</name>
</gene>
<feature type="binding site" evidence="12">
    <location>
        <position position="34"/>
    </location>
    <ligand>
        <name>NAD(+)</name>
        <dbReference type="ChEBI" id="CHEBI:57540"/>
    </ligand>
</feature>
<feature type="binding site" evidence="11">
    <location>
        <begin position="242"/>
        <end position="246"/>
    </location>
    <ligand>
        <name>substrate</name>
    </ligand>
</feature>
<dbReference type="FunFam" id="3.40.50.720:FF:000400">
    <property type="entry name" value="UDP-glucose 6-dehydrogenase"/>
    <property type="match status" value="1"/>
</dbReference>
<evidence type="ECO:0000256" key="11">
    <source>
        <dbReference type="PIRSR" id="PIRSR500134-2"/>
    </source>
</evidence>
<evidence type="ECO:0000256" key="3">
    <source>
        <dbReference type="ARBA" id="ARBA00006601"/>
    </source>
</evidence>
<evidence type="ECO:0000256" key="12">
    <source>
        <dbReference type="PIRSR" id="PIRSR500134-3"/>
    </source>
</evidence>
<feature type="binding site" evidence="11">
    <location>
        <begin position="142"/>
        <end position="145"/>
    </location>
    <ligand>
        <name>substrate</name>
    </ligand>
</feature>
<dbReference type="InterPro" id="IPR017476">
    <property type="entry name" value="UDP-Glc/GDP-Man"/>
</dbReference>
<dbReference type="InterPro" id="IPR028357">
    <property type="entry name" value="UDPglc_DH_bac"/>
</dbReference>
<evidence type="ECO:0000313" key="15">
    <source>
        <dbReference type="Proteomes" id="UP000236163"/>
    </source>
</evidence>
<dbReference type="PIRSF" id="PIRSF500134">
    <property type="entry name" value="UDPglc_DH_bac"/>
    <property type="match status" value="1"/>
</dbReference>
<dbReference type="SUPFAM" id="SSF52413">
    <property type="entry name" value="UDP-glucose/GDP-mannose dehydrogenase C-terminal domain"/>
    <property type="match status" value="1"/>
</dbReference>
<dbReference type="GO" id="GO:0003979">
    <property type="term" value="F:UDP-glucose 6-dehydrogenase activity"/>
    <property type="evidence" value="ECO:0007669"/>
    <property type="project" value="UniProtKB-EC"/>
</dbReference>
<dbReference type="InterPro" id="IPR008927">
    <property type="entry name" value="6-PGluconate_DH-like_C_sf"/>
</dbReference>
<feature type="binding site" evidence="12">
    <location>
        <position position="83"/>
    </location>
    <ligand>
        <name>NAD(+)</name>
        <dbReference type="ChEBI" id="CHEBI:57540"/>
    </ligand>
</feature>
<comment type="catalytic activity">
    <reaction evidence="8 9">
        <text>UDP-alpha-D-glucose + 2 NAD(+) + H2O = UDP-alpha-D-glucuronate + 2 NADH + 3 H(+)</text>
        <dbReference type="Rhea" id="RHEA:23596"/>
        <dbReference type="ChEBI" id="CHEBI:15377"/>
        <dbReference type="ChEBI" id="CHEBI:15378"/>
        <dbReference type="ChEBI" id="CHEBI:57540"/>
        <dbReference type="ChEBI" id="CHEBI:57945"/>
        <dbReference type="ChEBI" id="CHEBI:58052"/>
        <dbReference type="ChEBI" id="CHEBI:58885"/>
        <dbReference type="EC" id="1.1.1.22"/>
    </reaction>
</comment>
<keyword evidence="6 9" id="KW-0560">Oxidoreductase</keyword>
<feature type="binding site" evidence="11">
    <location>
        <position position="197"/>
    </location>
    <ligand>
        <name>substrate</name>
    </ligand>
</feature>
<dbReference type="GO" id="GO:0006065">
    <property type="term" value="P:UDP-glucuronate biosynthetic process"/>
    <property type="evidence" value="ECO:0007669"/>
    <property type="project" value="UniProtKB-UniPathway"/>
</dbReference>
<comment type="pathway">
    <text evidence="2">Bacterial outer membrane biogenesis; lipopolysaccharide biosynthesis.</text>
</comment>
<feature type="binding site" evidence="12">
    <location>
        <position position="145"/>
    </location>
    <ligand>
        <name>NAD(+)</name>
        <dbReference type="ChEBI" id="CHEBI:57540"/>
    </ligand>
</feature>
<evidence type="ECO:0000256" key="9">
    <source>
        <dbReference type="PIRNR" id="PIRNR000124"/>
    </source>
</evidence>
<feature type="binding site" evidence="11">
    <location>
        <position position="306"/>
    </location>
    <ligand>
        <name>substrate</name>
    </ligand>
</feature>
<dbReference type="FunFam" id="3.40.50.720:FF:000297">
    <property type="entry name" value="UDP-glucose 6-dehydrogenase"/>
    <property type="match status" value="1"/>
</dbReference>
<dbReference type="GO" id="GO:0051287">
    <property type="term" value="F:NAD binding"/>
    <property type="evidence" value="ECO:0007669"/>
    <property type="project" value="InterPro"/>
</dbReference>
<evidence type="ECO:0000256" key="6">
    <source>
        <dbReference type="ARBA" id="ARBA00023002"/>
    </source>
</evidence>
<evidence type="ECO:0000313" key="14">
    <source>
        <dbReference type="EMBL" id="PNO35539.1"/>
    </source>
</evidence>
<organism evidence="14 15">
    <name type="scientific">Salmonella enterica subsp. houtenae serovar 50:g,z51:-</name>
    <dbReference type="NCBI Taxonomy" id="1173947"/>
    <lineage>
        <taxon>Bacteria</taxon>
        <taxon>Pseudomonadati</taxon>
        <taxon>Pseudomonadota</taxon>
        <taxon>Gammaproteobacteria</taxon>
        <taxon>Enterobacterales</taxon>
        <taxon>Enterobacteriaceae</taxon>
        <taxon>Salmonella</taxon>
    </lineage>
</organism>
<dbReference type="STRING" id="523831.SEHO0A_02181"/>
<dbReference type="PANTHER" id="PTHR43750">
    <property type="entry name" value="UDP-GLUCOSE 6-DEHYDROGENASE TUAD"/>
    <property type="match status" value="1"/>
</dbReference>
<dbReference type="SUPFAM" id="SSF48179">
    <property type="entry name" value="6-phosphogluconate dehydrogenase C-terminal domain-like"/>
    <property type="match status" value="1"/>
</dbReference>